<evidence type="ECO:0000313" key="2">
    <source>
        <dbReference type="Proteomes" id="UP000694300"/>
    </source>
</evidence>
<gene>
    <name evidence="1" type="ORF">I4I82_17360</name>
</gene>
<protein>
    <submittedName>
        <fullName evidence="1">DUF3224 domain-containing protein</fullName>
    </submittedName>
</protein>
<dbReference type="Pfam" id="PF11528">
    <property type="entry name" value="DUF3224"/>
    <property type="match status" value="1"/>
</dbReference>
<organism evidence="1 2">
    <name type="scientific">Pseudonocardia oceani</name>
    <dbReference type="NCBI Taxonomy" id="2792013"/>
    <lineage>
        <taxon>Bacteria</taxon>
        <taxon>Bacillati</taxon>
        <taxon>Actinomycetota</taxon>
        <taxon>Actinomycetes</taxon>
        <taxon>Pseudonocardiales</taxon>
        <taxon>Pseudonocardiaceae</taxon>
        <taxon>Pseudonocardia</taxon>
    </lineage>
</organism>
<dbReference type="Proteomes" id="UP000694300">
    <property type="component" value="Unassembled WGS sequence"/>
</dbReference>
<reference evidence="1 2" key="1">
    <citation type="submission" date="2020-11" db="EMBL/GenBank/DDBJ databases">
        <title>Pseudonocardia abyssalis sp. nov. and Pseudonocardia oceani sp. nov., description and phylogenomic analysis of two novel actinomycetes isolated from the deep Southern Ocean.</title>
        <authorList>
            <person name="Parra J."/>
        </authorList>
    </citation>
    <scope>NUCLEOTIDE SEQUENCE [LARGE SCALE GENOMIC DNA]</scope>
    <source>
        <strain evidence="2">KRD185</strain>
    </source>
</reference>
<sequence length="40" mass="4342">MTVDVVPDSATGELRGLTGRLTIDRSPEGEHSYAFTYELG</sequence>
<dbReference type="InterPro" id="IPR021607">
    <property type="entry name" value="DUF3224"/>
</dbReference>
<comment type="caution">
    <text evidence="1">The sequence shown here is derived from an EMBL/GenBank/DDBJ whole genome shotgun (WGS) entry which is preliminary data.</text>
</comment>
<keyword evidence="2" id="KW-1185">Reference proteome</keyword>
<name>A0ABS6UB16_9PSEU</name>
<proteinExistence type="predicted"/>
<dbReference type="EMBL" id="JADQDF010000001">
    <property type="protein sequence ID" value="MBW0129432.1"/>
    <property type="molecule type" value="Genomic_DNA"/>
</dbReference>
<evidence type="ECO:0000313" key="1">
    <source>
        <dbReference type="EMBL" id="MBW0129432.1"/>
    </source>
</evidence>
<accession>A0ABS6UB16</accession>